<keyword evidence="8 17" id="KW-0521">NADP</keyword>
<dbReference type="Pfam" id="PF03853">
    <property type="entry name" value="YjeF_N"/>
    <property type="match status" value="1"/>
</dbReference>
<keyword evidence="12 17" id="KW-0456">Lyase</keyword>
<dbReference type="Gene3D" id="3.40.1190.20">
    <property type="match status" value="1"/>
</dbReference>
<comment type="cofactor">
    <cofactor evidence="18 19">
        <name>K(+)</name>
        <dbReference type="ChEBI" id="CHEBI:29103"/>
    </cofactor>
    <text evidence="18 19">Binds 1 potassium ion per subunit.</text>
</comment>
<dbReference type="EC" id="5.1.99.6" evidence="19"/>
<feature type="binding site" evidence="17">
    <location>
        <begin position="418"/>
        <end position="422"/>
    </location>
    <ligand>
        <name>AMP</name>
        <dbReference type="ChEBI" id="CHEBI:456215"/>
    </ligand>
</feature>
<evidence type="ECO:0000256" key="17">
    <source>
        <dbReference type="HAMAP-Rule" id="MF_01965"/>
    </source>
</evidence>
<dbReference type="HAMAP" id="MF_01965">
    <property type="entry name" value="NADHX_dehydratase"/>
    <property type="match status" value="1"/>
</dbReference>
<evidence type="ECO:0000256" key="14">
    <source>
        <dbReference type="ARBA" id="ARBA00025153"/>
    </source>
</evidence>
<feature type="binding site" evidence="17">
    <location>
        <position position="265"/>
    </location>
    <ligand>
        <name>(6S)-NADPHX</name>
        <dbReference type="ChEBI" id="CHEBI:64076"/>
    </ligand>
</feature>
<dbReference type="Gene3D" id="3.40.50.10260">
    <property type="entry name" value="YjeF N-terminal domain"/>
    <property type="match status" value="1"/>
</dbReference>
<dbReference type="PANTHER" id="PTHR12592:SF0">
    <property type="entry name" value="ATP-DEPENDENT (S)-NAD(P)H-HYDRATE DEHYDRATASE"/>
    <property type="match status" value="1"/>
</dbReference>
<dbReference type="CDD" id="cd01171">
    <property type="entry name" value="YXKO-related"/>
    <property type="match status" value="1"/>
</dbReference>
<dbReference type="PANTHER" id="PTHR12592">
    <property type="entry name" value="ATP-DEPENDENT (S)-NAD(P)H-HYDRATE DEHYDRATASE FAMILY MEMBER"/>
    <property type="match status" value="1"/>
</dbReference>
<feature type="binding site" evidence="18">
    <location>
        <position position="145"/>
    </location>
    <ligand>
        <name>(6S)-NADPHX</name>
        <dbReference type="ChEBI" id="CHEBI:64076"/>
    </ligand>
</feature>
<keyword evidence="6 17" id="KW-0547">Nucleotide-binding</keyword>
<dbReference type="SUPFAM" id="SSF53613">
    <property type="entry name" value="Ribokinase-like"/>
    <property type="match status" value="1"/>
</dbReference>
<dbReference type="SUPFAM" id="SSF64153">
    <property type="entry name" value="YjeF N-terminal domain-like"/>
    <property type="match status" value="1"/>
</dbReference>
<comment type="similarity">
    <text evidence="17">Belongs to the NnrD/CARKD family.</text>
</comment>
<evidence type="ECO:0000256" key="6">
    <source>
        <dbReference type="ARBA" id="ARBA00022741"/>
    </source>
</evidence>
<dbReference type="GO" id="GO:0052855">
    <property type="term" value="F:ADP-dependent NAD(P)H-hydrate dehydratase activity"/>
    <property type="evidence" value="ECO:0007669"/>
    <property type="project" value="UniProtKB-UniRule"/>
</dbReference>
<evidence type="ECO:0000256" key="10">
    <source>
        <dbReference type="ARBA" id="ARBA00023027"/>
    </source>
</evidence>
<evidence type="ECO:0000256" key="11">
    <source>
        <dbReference type="ARBA" id="ARBA00023235"/>
    </source>
</evidence>
<dbReference type="InterPro" id="IPR029056">
    <property type="entry name" value="Ribokinase-like"/>
</dbReference>
<feature type="binding site" evidence="17">
    <location>
        <position position="447"/>
    </location>
    <ligand>
        <name>AMP</name>
        <dbReference type="ChEBI" id="CHEBI:456215"/>
    </ligand>
</feature>
<dbReference type="GO" id="GO:0046496">
    <property type="term" value="P:nicotinamide nucleotide metabolic process"/>
    <property type="evidence" value="ECO:0007669"/>
    <property type="project" value="UniProtKB-UniRule"/>
</dbReference>
<evidence type="ECO:0000256" key="12">
    <source>
        <dbReference type="ARBA" id="ARBA00023239"/>
    </source>
</evidence>
<dbReference type="InterPro" id="IPR004443">
    <property type="entry name" value="YjeF_N_dom"/>
</dbReference>
<dbReference type="InterPro" id="IPR000631">
    <property type="entry name" value="CARKD"/>
</dbReference>
<evidence type="ECO:0000256" key="9">
    <source>
        <dbReference type="ARBA" id="ARBA00022958"/>
    </source>
</evidence>
<accession>C0CHN7</accession>
<comment type="catalytic activity">
    <reaction evidence="15 17 19">
        <text>(6S)-NADHX + ADP = AMP + phosphate + NADH + H(+)</text>
        <dbReference type="Rhea" id="RHEA:32223"/>
        <dbReference type="ChEBI" id="CHEBI:15378"/>
        <dbReference type="ChEBI" id="CHEBI:43474"/>
        <dbReference type="ChEBI" id="CHEBI:57945"/>
        <dbReference type="ChEBI" id="CHEBI:64074"/>
        <dbReference type="ChEBI" id="CHEBI:456215"/>
        <dbReference type="ChEBI" id="CHEBI:456216"/>
        <dbReference type="EC" id="4.2.1.136"/>
    </reaction>
</comment>
<evidence type="ECO:0000259" key="20">
    <source>
        <dbReference type="PROSITE" id="PS51383"/>
    </source>
</evidence>
<proteinExistence type="inferred from homology"/>
<comment type="catalytic activity">
    <reaction evidence="16 17 19">
        <text>(6S)-NADPHX + ADP = AMP + phosphate + NADPH + H(+)</text>
        <dbReference type="Rhea" id="RHEA:32235"/>
        <dbReference type="ChEBI" id="CHEBI:15378"/>
        <dbReference type="ChEBI" id="CHEBI:43474"/>
        <dbReference type="ChEBI" id="CHEBI:57783"/>
        <dbReference type="ChEBI" id="CHEBI:64076"/>
        <dbReference type="ChEBI" id="CHEBI:456215"/>
        <dbReference type="ChEBI" id="CHEBI:456216"/>
        <dbReference type="EC" id="4.2.1.136"/>
    </reaction>
</comment>
<comment type="cofactor">
    <cofactor evidence="17">
        <name>Mg(2+)</name>
        <dbReference type="ChEBI" id="CHEBI:18420"/>
    </cofactor>
</comment>
<dbReference type="NCBIfam" id="TIGR00196">
    <property type="entry name" value="yjeF_cterm"/>
    <property type="match status" value="1"/>
</dbReference>
<feature type="binding site" evidence="17">
    <location>
        <position position="381"/>
    </location>
    <ligand>
        <name>(6S)-NADPHX</name>
        <dbReference type="ChEBI" id="CHEBI:64076"/>
    </ligand>
</feature>
<organism evidence="22 23">
    <name type="scientific">Blautia hydrogenotrophica (strain DSM 10507 / JCM 14656 / S5a33)</name>
    <name type="common">Ruminococcus hydrogenotrophicus</name>
    <dbReference type="NCBI Taxonomy" id="476272"/>
    <lineage>
        <taxon>Bacteria</taxon>
        <taxon>Bacillati</taxon>
        <taxon>Bacillota</taxon>
        <taxon>Clostridia</taxon>
        <taxon>Lachnospirales</taxon>
        <taxon>Lachnospiraceae</taxon>
        <taxon>Blautia</taxon>
    </lineage>
</organism>
<dbReference type="eggNOG" id="COG0063">
    <property type="taxonomic scope" value="Bacteria"/>
</dbReference>
<gene>
    <name evidence="17" type="primary">nnrD</name>
    <name evidence="18" type="synonym">nnrE</name>
    <name evidence="22" type="ORF">RUMHYD_00351</name>
</gene>
<evidence type="ECO:0000256" key="3">
    <source>
        <dbReference type="ARBA" id="ARBA00006001"/>
    </source>
</evidence>
<dbReference type="PIRSF" id="PIRSF017184">
    <property type="entry name" value="Nnr"/>
    <property type="match status" value="1"/>
</dbReference>
<dbReference type="eggNOG" id="COG0062">
    <property type="taxonomic scope" value="Bacteria"/>
</dbReference>
<evidence type="ECO:0000256" key="16">
    <source>
        <dbReference type="ARBA" id="ARBA00049209"/>
    </source>
</evidence>
<dbReference type="NCBIfam" id="TIGR00197">
    <property type="entry name" value="yjeF_nterm"/>
    <property type="match status" value="1"/>
</dbReference>
<evidence type="ECO:0000256" key="13">
    <source>
        <dbReference type="ARBA" id="ARBA00023268"/>
    </source>
</evidence>
<sequence length="530" mass="57351">MTCGEKEAGRMKTVVSSVQAKELDQYAIEEMKMPSLILMERAALAVVDALEKKAETLKCVLVVCGTGNNGADGVAVGRILHLKGYDVNVCCLGEEQRYSPELRQQLEIAKKYCVSLVNNPSWNEYTTIVDAIFGVGLSRNVTGFYLEAIKQINQTFARKVAVDVPSGLCSDSGRILGHAVRADETVTFAFLKKGLCLYPGCEWAGETCVADIGIYERKNETPEAYTHAVEWQDVRCLLPKRAENGNKGSFGKVLFLAGSRQMAGAAYLCASACLRSGAGMVKIHTAQENREILQTLLPEALLSTYAEGQADFQMLKEDLEWCDVVAAGPGLGQGPQECSLLQFLLENCAKPLVLDADALNLFGKNPHWAKKLPKTCVFTPHLMEMSRMTGKTLEEIQREPFHSADEFAKRHQVICVLKDARTVIAVPDGRSWVNLSGNSGMATAGSGDVLTGITAALLAVGEDPAHMAALAVYLHGCAGDVACGRKGDRSMTAQDIIGALPEVFKRGVDKNGEKQSNKGIYIAGRDCAKF</sequence>
<feature type="binding site" evidence="18">
    <location>
        <begin position="134"/>
        <end position="140"/>
    </location>
    <ligand>
        <name>(6S)-NADPHX</name>
        <dbReference type="ChEBI" id="CHEBI:64076"/>
    </ligand>
</feature>
<dbReference type="HAMAP" id="MF_01966">
    <property type="entry name" value="NADHX_epimerase"/>
    <property type="match status" value="1"/>
</dbReference>
<comment type="similarity">
    <text evidence="4 19">In the C-terminal section; belongs to the NnrD/CARKD family.</text>
</comment>
<evidence type="ECO:0000256" key="18">
    <source>
        <dbReference type="HAMAP-Rule" id="MF_01966"/>
    </source>
</evidence>
<feature type="binding site" evidence="17">
    <location>
        <position position="330"/>
    </location>
    <ligand>
        <name>(6S)-NADPHX</name>
        <dbReference type="ChEBI" id="CHEBI:64076"/>
    </ligand>
</feature>
<protein>
    <recommendedName>
        <fullName evidence="19">Bifunctional NAD(P)H-hydrate repair enzyme</fullName>
    </recommendedName>
    <alternativeName>
        <fullName evidence="19">Nicotinamide nucleotide repair protein</fullName>
    </alternativeName>
    <domain>
        <recommendedName>
            <fullName evidence="19">ADP-dependent (S)-NAD(P)H-hydrate dehydratase</fullName>
            <ecNumber evidence="19">4.2.1.136</ecNumber>
        </recommendedName>
        <alternativeName>
            <fullName evidence="19">ADP-dependent NAD(P)HX dehydratase</fullName>
        </alternativeName>
    </domain>
    <domain>
        <recommendedName>
            <fullName evidence="19">NAD(P)H-hydrate epimerase</fullName>
            <ecNumber evidence="19">5.1.99.6</ecNumber>
        </recommendedName>
    </domain>
</protein>
<evidence type="ECO:0000256" key="5">
    <source>
        <dbReference type="ARBA" id="ARBA00022723"/>
    </source>
</evidence>
<keyword evidence="10 17" id="KW-0520">NAD</keyword>
<reference evidence="22 23" key="1">
    <citation type="submission" date="2009-01" db="EMBL/GenBank/DDBJ databases">
        <authorList>
            <person name="Fulton L."/>
            <person name="Clifton S."/>
            <person name="Fulton B."/>
            <person name="Xu J."/>
            <person name="Minx P."/>
            <person name="Pepin K.H."/>
            <person name="Johnson M."/>
            <person name="Bhonagiri V."/>
            <person name="Nash W.E."/>
            <person name="Mardis E.R."/>
            <person name="Wilson R.K."/>
        </authorList>
    </citation>
    <scope>NUCLEOTIDE SEQUENCE [LARGE SCALE GENOMIC DNA]</scope>
    <source>
        <strain evidence="23">DSM 10507 / JCM 14656 / S5a33</strain>
    </source>
</reference>
<evidence type="ECO:0000313" key="23">
    <source>
        <dbReference type="Proteomes" id="UP000003100"/>
    </source>
</evidence>
<dbReference type="InterPro" id="IPR030677">
    <property type="entry name" value="Nnr"/>
</dbReference>
<evidence type="ECO:0000256" key="4">
    <source>
        <dbReference type="ARBA" id="ARBA00009524"/>
    </source>
</evidence>
<dbReference type="GO" id="GO:0005524">
    <property type="term" value="F:ATP binding"/>
    <property type="evidence" value="ECO:0007669"/>
    <property type="project" value="UniProtKB-UniRule"/>
</dbReference>
<keyword evidence="9 18" id="KW-0630">Potassium</keyword>
<feature type="binding site" evidence="18">
    <location>
        <position position="163"/>
    </location>
    <ligand>
        <name>(6S)-NADPHX</name>
        <dbReference type="ChEBI" id="CHEBI:64076"/>
    </ligand>
</feature>
<comment type="similarity">
    <text evidence="3 19">In the N-terminal section; belongs to the NnrE/AIBP family.</text>
</comment>
<comment type="function">
    <text evidence="18">Catalyzes the epimerization of the S- and R-forms of NAD(P)HX, a damaged form of NAD(P)H that is a result of enzymatic or heat-dependent hydration. This is a prerequisite for the S-specific NAD(P)H-hydrate dehydratase to allow the repair of both epimers of NAD(P)HX.</text>
</comment>
<feature type="binding site" evidence="18">
    <location>
        <position position="130"/>
    </location>
    <ligand>
        <name>K(+)</name>
        <dbReference type="ChEBI" id="CHEBI:29103"/>
    </ligand>
</feature>
<dbReference type="GO" id="GO:0110051">
    <property type="term" value="P:metabolite repair"/>
    <property type="evidence" value="ECO:0007669"/>
    <property type="project" value="TreeGrafter"/>
</dbReference>
<evidence type="ECO:0000256" key="19">
    <source>
        <dbReference type="PIRNR" id="PIRNR017184"/>
    </source>
</evidence>
<dbReference type="InterPro" id="IPR036652">
    <property type="entry name" value="YjeF_N_dom_sf"/>
</dbReference>
<dbReference type="Proteomes" id="UP000003100">
    <property type="component" value="Unassembled WGS sequence"/>
</dbReference>
<comment type="function">
    <text evidence="17">Catalyzes the dehydration of the S-form of NAD(P)HX at the expense of ADP, which is converted to AMP. Together with NAD(P)HX epimerase, which catalyzes the epimerization of the S- and R-forms, the enzyme allows the repair of both epimers of NAD(P)HX, a damaged form of NAD(P)H that is a result of enzymatic or heat-dependent hydration.</text>
</comment>
<comment type="catalytic activity">
    <reaction evidence="2 18 19">
        <text>(6R)-NADPHX = (6S)-NADPHX</text>
        <dbReference type="Rhea" id="RHEA:32227"/>
        <dbReference type="ChEBI" id="CHEBI:64076"/>
        <dbReference type="ChEBI" id="CHEBI:64077"/>
        <dbReference type="EC" id="5.1.99.6"/>
    </reaction>
</comment>
<feature type="binding site" evidence="18">
    <location>
        <position position="166"/>
    </location>
    <ligand>
        <name>K(+)</name>
        <dbReference type="ChEBI" id="CHEBI:29103"/>
    </ligand>
</feature>
<dbReference type="EC" id="4.2.1.136" evidence="19"/>
<comment type="similarity">
    <text evidence="18">Belongs to the NnrE/AIBP family.</text>
</comment>
<dbReference type="PROSITE" id="PS51385">
    <property type="entry name" value="YJEF_N"/>
    <property type="match status" value="1"/>
</dbReference>
<dbReference type="AlphaFoldDB" id="C0CHN7"/>
<evidence type="ECO:0000256" key="15">
    <source>
        <dbReference type="ARBA" id="ARBA00048238"/>
    </source>
</evidence>
<dbReference type="PATRIC" id="fig|476272.21.peg.3359"/>
<keyword evidence="11 18" id="KW-0413">Isomerase</keyword>
<comment type="catalytic activity">
    <reaction evidence="1 18 19">
        <text>(6R)-NADHX = (6S)-NADHX</text>
        <dbReference type="Rhea" id="RHEA:32215"/>
        <dbReference type="ChEBI" id="CHEBI:64074"/>
        <dbReference type="ChEBI" id="CHEBI:64075"/>
        <dbReference type="EC" id="5.1.99.6"/>
    </reaction>
</comment>
<dbReference type="PROSITE" id="PS51383">
    <property type="entry name" value="YJEF_C_3"/>
    <property type="match status" value="1"/>
</dbReference>
<feature type="binding site" evidence="18">
    <location>
        <position position="69"/>
    </location>
    <ligand>
        <name>K(+)</name>
        <dbReference type="ChEBI" id="CHEBI:29103"/>
    </ligand>
</feature>
<evidence type="ECO:0000256" key="2">
    <source>
        <dbReference type="ARBA" id="ARBA00000909"/>
    </source>
</evidence>
<evidence type="ECO:0000259" key="21">
    <source>
        <dbReference type="PROSITE" id="PS51385"/>
    </source>
</evidence>
<feature type="binding site" evidence="18">
    <location>
        <begin position="68"/>
        <end position="72"/>
    </location>
    <ligand>
        <name>(6S)-NADPHX</name>
        <dbReference type="ChEBI" id="CHEBI:64076"/>
    </ligand>
</feature>
<evidence type="ECO:0000313" key="22">
    <source>
        <dbReference type="EMBL" id="EEG50738.1"/>
    </source>
</evidence>
<feature type="domain" description="YjeF N-terminal" evidence="21">
    <location>
        <begin position="20"/>
        <end position="220"/>
    </location>
</feature>
<keyword evidence="23" id="KW-1185">Reference proteome</keyword>
<dbReference type="GO" id="GO:0052856">
    <property type="term" value="F:NAD(P)HX epimerase activity"/>
    <property type="evidence" value="ECO:0007669"/>
    <property type="project" value="UniProtKB-UniRule"/>
</dbReference>
<comment type="subunit">
    <text evidence="17">Homotetramer.</text>
</comment>
<dbReference type="HOGENOM" id="CLU_024853_4_1_9"/>
<evidence type="ECO:0000256" key="7">
    <source>
        <dbReference type="ARBA" id="ARBA00022840"/>
    </source>
</evidence>
<comment type="function">
    <text evidence="14 19">Bifunctional enzyme that catalyzes the epimerization of the S- and R-forms of NAD(P)HX and the dehydration of the S-form of NAD(P)HX at the expense of ADP, which is converted to AMP. This allows the repair of both epimers of NAD(P)HX, a damaged form of NAD(P)H that is a result of enzymatic or heat-dependent hydration.</text>
</comment>
<keyword evidence="13" id="KW-0511">Multifunctional enzyme</keyword>
<dbReference type="GO" id="GO:0046872">
    <property type="term" value="F:metal ion binding"/>
    <property type="evidence" value="ECO:0007669"/>
    <property type="project" value="UniProtKB-UniRule"/>
</dbReference>
<feature type="binding site" evidence="17">
    <location>
        <position position="448"/>
    </location>
    <ligand>
        <name>(6S)-NADPHX</name>
        <dbReference type="ChEBI" id="CHEBI:64076"/>
    </ligand>
</feature>
<name>C0CHN7_BLAHS</name>
<evidence type="ECO:0000256" key="1">
    <source>
        <dbReference type="ARBA" id="ARBA00000013"/>
    </source>
</evidence>
<feature type="domain" description="YjeF C-terminal" evidence="20">
    <location>
        <begin position="230"/>
        <end position="507"/>
    </location>
</feature>
<keyword evidence="7 17" id="KW-0067">ATP-binding</keyword>
<evidence type="ECO:0000256" key="8">
    <source>
        <dbReference type="ARBA" id="ARBA00022857"/>
    </source>
</evidence>
<keyword evidence="5 18" id="KW-0479">Metal-binding</keyword>
<dbReference type="Pfam" id="PF01256">
    <property type="entry name" value="Carb_kinase"/>
    <property type="match status" value="1"/>
</dbReference>
<reference evidence="22 23" key="2">
    <citation type="submission" date="2009-02" db="EMBL/GenBank/DDBJ databases">
        <title>Draft genome sequence of Blautia hydrogenotrophica DSM 10507 (Ruminococcus hydrogenotrophicus DSM 10507).</title>
        <authorList>
            <person name="Sudarsanam P."/>
            <person name="Ley R."/>
            <person name="Guruge J."/>
            <person name="Turnbaugh P.J."/>
            <person name="Mahowald M."/>
            <person name="Liep D."/>
            <person name="Gordon J."/>
        </authorList>
    </citation>
    <scope>NUCLEOTIDE SEQUENCE [LARGE SCALE GENOMIC DNA]</scope>
    <source>
        <strain evidence="23">DSM 10507 / JCM 14656 / S5a33</strain>
    </source>
</reference>
<comment type="caution">
    <text evidence="22">The sequence shown here is derived from an EMBL/GenBank/DDBJ whole genome shotgun (WGS) entry which is preliminary data.</text>
</comment>
<dbReference type="EMBL" id="ACBZ01000012">
    <property type="protein sequence ID" value="EEG50738.1"/>
    <property type="molecule type" value="Genomic_DNA"/>
</dbReference>